<dbReference type="InterPro" id="IPR002765">
    <property type="entry name" value="UPF0145_YbjQ-like"/>
</dbReference>
<evidence type="ECO:0000313" key="4">
    <source>
        <dbReference type="Proteomes" id="UP000054823"/>
    </source>
</evidence>
<reference evidence="3 4" key="1">
    <citation type="submission" date="2015-09" db="EMBL/GenBank/DDBJ databases">
        <authorList>
            <consortium name="Swine Surveillance"/>
        </authorList>
    </citation>
    <scope>NUCLEOTIDE SEQUENCE [LARGE SCALE GENOMIC DNA]</scope>
    <source>
        <strain evidence="3 4">CECT 7688</strain>
    </source>
</reference>
<sequence>MATCIDCKKKINEINNYKGRCGSCHAAMLNQDLPEHLKLKKPDRFSADDFAGHLSRKGGMVVTTEAQVDFPIAERCGIVSSEVVVGMNVLKDFMTGVRNVVGGRTGNVQKVLRDIRLQAIEELKDEAAELGADAVIAVSLDYNEIGATGSTMLMLVAHGTAVKRK</sequence>
<dbReference type="SUPFAM" id="SSF117782">
    <property type="entry name" value="YbjQ-like"/>
    <property type="match status" value="1"/>
</dbReference>
<dbReference type="STRING" id="321267.SHM7688_03886"/>
<keyword evidence="4" id="KW-1185">Reference proteome</keyword>
<comment type="similarity">
    <text evidence="1 2">Belongs to the UPF0145 family.</text>
</comment>
<dbReference type="Pfam" id="PF01906">
    <property type="entry name" value="YbjQ_1"/>
    <property type="match status" value="1"/>
</dbReference>
<dbReference type="AlphaFoldDB" id="A0A0P1EUY8"/>
<dbReference type="RefSeq" id="WP_223229220.1">
    <property type="nucleotide sequence ID" value="NZ_CYPW01000040.1"/>
</dbReference>
<gene>
    <name evidence="3" type="ORF">SHM7688_03886</name>
</gene>
<proteinExistence type="inferred from homology"/>
<evidence type="ECO:0000256" key="1">
    <source>
        <dbReference type="ARBA" id="ARBA00010751"/>
    </source>
</evidence>
<organism evidence="3 4">
    <name type="scientific">Shimia marina</name>
    <dbReference type="NCBI Taxonomy" id="321267"/>
    <lineage>
        <taxon>Bacteria</taxon>
        <taxon>Pseudomonadati</taxon>
        <taxon>Pseudomonadota</taxon>
        <taxon>Alphaproteobacteria</taxon>
        <taxon>Rhodobacterales</taxon>
        <taxon>Roseobacteraceae</taxon>
    </lineage>
</organism>
<dbReference type="HAMAP" id="MF_00338">
    <property type="entry name" value="UPF0145"/>
    <property type="match status" value="1"/>
</dbReference>
<dbReference type="Gene3D" id="3.30.110.70">
    <property type="entry name" value="Hypothetical protein apc22750. Chain B"/>
    <property type="match status" value="1"/>
</dbReference>
<dbReference type="Proteomes" id="UP000054823">
    <property type="component" value="Unassembled WGS sequence"/>
</dbReference>
<dbReference type="EMBL" id="CYPW01000040">
    <property type="protein sequence ID" value="CUH54415.1"/>
    <property type="molecule type" value="Genomic_DNA"/>
</dbReference>
<evidence type="ECO:0000256" key="2">
    <source>
        <dbReference type="HAMAP-Rule" id="MF_00338"/>
    </source>
</evidence>
<accession>A0A0P1EUY8</accession>
<protein>
    <recommendedName>
        <fullName evidence="2">UPF0145 protein SHM7688_03886</fullName>
    </recommendedName>
</protein>
<evidence type="ECO:0000313" key="3">
    <source>
        <dbReference type="EMBL" id="CUH54415.1"/>
    </source>
</evidence>
<dbReference type="InterPro" id="IPR035439">
    <property type="entry name" value="UPF0145_dom_sf"/>
</dbReference>
<dbReference type="PANTHER" id="PTHR34068">
    <property type="entry name" value="UPF0145 PROTEIN YBJQ"/>
    <property type="match status" value="1"/>
</dbReference>
<name>A0A0P1EUY8_9RHOB</name>
<dbReference type="PANTHER" id="PTHR34068:SF1">
    <property type="entry name" value="UPF0145 PROTEIN YBJQ"/>
    <property type="match status" value="1"/>
</dbReference>